<feature type="chain" id="PRO_5001574661" description="Hydrophobic seed protein domain-containing protein" evidence="1">
    <location>
        <begin position="30"/>
        <end position="98"/>
    </location>
</feature>
<proteinExistence type="predicted"/>
<protein>
    <recommendedName>
        <fullName evidence="3">Hydrophobic seed protein domain-containing protein</fullName>
    </recommendedName>
</protein>
<gene>
    <name evidence="2" type="ORF">EUGRSUZ_C01382</name>
</gene>
<dbReference type="AlphaFoldDB" id="A0A059CNW8"/>
<evidence type="ECO:0000256" key="1">
    <source>
        <dbReference type="SAM" id="SignalP"/>
    </source>
</evidence>
<keyword evidence="1" id="KW-0732">Signal</keyword>
<dbReference type="EMBL" id="KK198755">
    <property type="protein sequence ID" value="KCW80052.1"/>
    <property type="molecule type" value="Genomic_DNA"/>
</dbReference>
<name>A0A059CNW8_EUCGR</name>
<feature type="signal peptide" evidence="1">
    <location>
        <begin position="1"/>
        <end position="29"/>
    </location>
</feature>
<dbReference type="Gramene" id="KCW80052">
    <property type="protein sequence ID" value="KCW80052"/>
    <property type="gene ID" value="EUGRSUZ_C01382"/>
</dbReference>
<dbReference type="InParanoid" id="A0A059CNW8"/>
<reference evidence="2" key="1">
    <citation type="submission" date="2013-07" db="EMBL/GenBank/DDBJ databases">
        <title>The genome of Eucalyptus grandis.</title>
        <authorList>
            <person name="Schmutz J."/>
            <person name="Hayes R."/>
            <person name="Myburg A."/>
            <person name="Tuskan G."/>
            <person name="Grattapaglia D."/>
            <person name="Rokhsar D.S."/>
        </authorList>
    </citation>
    <scope>NUCLEOTIDE SEQUENCE</scope>
    <source>
        <tissue evidence="2">Leaf extractions</tissue>
    </source>
</reference>
<accession>A0A059CNW8</accession>
<evidence type="ECO:0000313" key="2">
    <source>
        <dbReference type="EMBL" id="KCW80052.1"/>
    </source>
</evidence>
<evidence type="ECO:0008006" key="3">
    <source>
        <dbReference type="Google" id="ProtNLM"/>
    </source>
</evidence>
<organism evidence="2">
    <name type="scientific">Eucalyptus grandis</name>
    <name type="common">Flooded gum</name>
    <dbReference type="NCBI Taxonomy" id="71139"/>
    <lineage>
        <taxon>Eukaryota</taxon>
        <taxon>Viridiplantae</taxon>
        <taxon>Streptophyta</taxon>
        <taxon>Embryophyta</taxon>
        <taxon>Tracheophyta</taxon>
        <taxon>Spermatophyta</taxon>
        <taxon>Magnoliopsida</taxon>
        <taxon>eudicotyledons</taxon>
        <taxon>Gunneridae</taxon>
        <taxon>Pentapetalae</taxon>
        <taxon>rosids</taxon>
        <taxon>malvids</taxon>
        <taxon>Myrtales</taxon>
        <taxon>Myrtaceae</taxon>
        <taxon>Myrtoideae</taxon>
        <taxon>Eucalypteae</taxon>
        <taxon>Eucalyptus</taxon>
    </lineage>
</organism>
<sequence length="98" mass="10263">MGIFLKQVHVHALTLFQLVLVSIAVQASCGKIQIGSSEKFSAQIIPANGKCSEFCAVSIDFASVGYVKAKGAVLDDVLCKSDSCCARTGVSLIGVLEK</sequence>